<reference evidence="2" key="2">
    <citation type="submission" date="2020-11" db="EMBL/GenBank/DDBJ databases">
        <title>Whole genome sequencing of Colletotrichum sp.</title>
        <authorList>
            <person name="Li H."/>
        </authorList>
    </citation>
    <scope>NUCLEOTIDE SEQUENCE</scope>
    <source>
        <strain evidence="2">CkLH20</strain>
    </source>
</reference>
<dbReference type="GeneID" id="62162827"/>
<dbReference type="InterPro" id="IPR027417">
    <property type="entry name" value="P-loop_NTPase"/>
</dbReference>
<protein>
    <submittedName>
        <fullName evidence="2">Heat shock protein</fullName>
    </submittedName>
</protein>
<feature type="region of interest" description="Disordered" evidence="1">
    <location>
        <begin position="1"/>
        <end position="20"/>
    </location>
</feature>
<evidence type="ECO:0000313" key="3">
    <source>
        <dbReference type="Proteomes" id="UP000781932"/>
    </source>
</evidence>
<accession>A0A9P6LK50</accession>
<gene>
    <name evidence="2" type="ORF">CkaCkLH20_07036</name>
</gene>
<keyword evidence="2" id="KW-0346">Stress response</keyword>
<keyword evidence="3" id="KW-1185">Reference proteome</keyword>
<dbReference type="RefSeq" id="XP_038745116.1">
    <property type="nucleotide sequence ID" value="XM_038889753.1"/>
</dbReference>
<evidence type="ECO:0000313" key="2">
    <source>
        <dbReference type="EMBL" id="KAF9875655.1"/>
    </source>
</evidence>
<dbReference type="Proteomes" id="UP000781932">
    <property type="component" value="Unassembled WGS sequence"/>
</dbReference>
<organism evidence="2 3">
    <name type="scientific">Colletotrichum karsti</name>
    <dbReference type="NCBI Taxonomy" id="1095194"/>
    <lineage>
        <taxon>Eukaryota</taxon>
        <taxon>Fungi</taxon>
        <taxon>Dikarya</taxon>
        <taxon>Ascomycota</taxon>
        <taxon>Pezizomycotina</taxon>
        <taxon>Sordariomycetes</taxon>
        <taxon>Hypocreomycetidae</taxon>
        <taxon>Glomerellales</taxon>
        <taxon>Glomerellaceae</taxon>
        <taxon>Colletotrichum</taxon>
        <taxon>Colletotrichum boninense species complex</taxon>
    </lineage>
</organism>
<comment type="caution">
    <text evidence="2">The sequence shown here is derived from an EMBL/GenBank/DDBJ whole genome shotgun (WGS) entry which is preliminary data.</text>
</comment>
<dbReference type="SUPFAM" id="SSF52540">
    <property type="entry name" value="P-loop containing nucleoside triphosphate hydrolases"/>
    <property type="match status" value="1"/>
</dbReference>
<dbReference type="OrthoDB" id="4150765at2759"/>
<reference evidence="2" key="1">
    <citation type="submission" date="2020-03" db="EMBL/GenBank/DDBJ databases">
        <authorList>
            <person name="He L."/>
        </authorList>
    </citation>
    <scope>NUCLEOTIDE SEQUENCE</scope>
    <source>
        <strain evidence="2">CkLH20</strain>
    </source>
</reference>
<proteinExistence type="predicted"/>
<evidence type="ECO:0000256" key="1">
    <source>
        <dbReference type="SAM" id="MobiDB-lite"/>
    </source>
</evidence>
<dbReference type="EMBL" id="JAATWM020000021">
    <property type="protein sequence ID" value="KAF9875655.1"/>
    <property type="molecule type" value="Genomic_DNA"/>
</dbReference>
<dbReference type="AlphaFoldDB" id="A0A9P6LK50"/>
<dbReference type="Gene3D" id="3.40.50.300">
    <property type="entry name" value="P-loop containing nucleotide triphosphate hydrolases"/>
    <property type="match status" value="1"/>
</dbReference>
<name>A0A9P6LK50_9PEZI</name>
<sequence length="223" mass="23911">MSAFGASESSQPQSTHGREVAEQFIMPTINVPSRRPFTDVGKSLGRLKLLVAGKSGLGKSCLIKAITHSCEHIVHVDPPVPVAIASTGLLPTNALSSYPPMAQGTFQITETFASTKPYPSWWMEPTPANSVSNAGSAGDAVLDRNICLVDTPGYQETCRTVSQVSHYIESHLQKNRLDGLNDADVLKTIDGGGGLFVDAVLYMICSSAQLTYSIFVSYSRSQM</sequence>